<dbReference type="Gene3D" id="3.40.50.150">
    <property type="entry name" value="Vaccinia Virus protein VP39"/>
    <property type="match status" value="1"/>
</dbReference>
<evidence type="ECO:0000256" key="6">
    <source>
        <dbReference type="SAM" id="MobiDB-lite"/>
    </source>
</evidence>
<dbReference type="GO" id="GO:0003676">
    <property type="term" value="F:nucleic acid binding"/>
    <property type="evidence" value="ECO:0007669"/>
    <property type="project" value="InterPro"/>
</dbReference>
<dbReference type="RefSeq" id="WP_153584766.1">
    <property type="nucleotide sequence ID" value="NZ_WJBU01000008.1"/>
</dbReference>
<dbReference type="SUPFAM" id="SSF53335">
    <property type="entry name" value="S-adenosyl-L-methionine-dependent methyltransferases"/>
    <property type="match status" value="1"/>
</dbReference>
<reference evidence="9 10" key="1">
    <citation type="submission" date="2019-11" db="EMBL/GenBank/DDBJ databases">
        <title>Caenimonas koreensis gen. nov., sp. nov., isolated from activated sludge.</title>
        <authorList>
            <person name="Seung H.R."/>
        </authorList>
    </citation>
    <scope>NUCLEOTIDE SEQUENCE [LARGE SCALE GENOMIC DNA]</scope>
    <source>
        <strain evidence="9 10">EMB320</strain>
    </source>
</reference>
<dbReference type="PANTHER" id="PTHR33841:SF1">
    <property type="entry name" value="DNA METHYLTRANSFERASE A"/>
    <property type="match status" value="1"/>
</dbReference>
<protein>
    <recommendedName>
        <fullName evidence="1">site-specific DNA-methyltransferase (adenine-specific)</fullName>
        <ecNumber evidence="1">2.1.1.72</ecNumber>
    </recommendedName>
</protein>
<dbReference type="PANTHER" id="PTHR33841">
    <property type="entry name" value="DNA METHYLTRANSFERASE YEEA-RELATED"/>
    <property type="match status" value="1"/>
</dbReference>
<dbReference type="InterPro" id="IPR050953">
    <property type="entry name" value="N4_N6_ade-DNA_methylase"/>
</dbReference>
<keyword evidence="4" id="KW-0949">S-adenosyl-L-methionine</keyword>
<dbReference type="PROSITE" id="PS00092">
    <property type="entry name" value="N6_MTASE"/>
    <property type="match status" value="1"/>
</dbReference>
<evidence type="ECO:0000256" key="3">
    <source>
        <dbReference type="ARBA" id="ARBA00022679"/>
    </source>
</evidence>
<evidence type="ECO:0000256" key="5">
    <source>
        <dbReference type="ARBA" id="ARBA00047942"/>
    </source>
</evidence>
<evidence type="ECO:0000313" key="10">
    <source>
        <dbReference type="Proteomes" id="UP000487350"/>
    </source>
</evidence>
<comment type="caution">
    <text evidence="9">The sequence shown here is derived from an EMBL/GenBank/DDBJ whole genome shotgun (WGS) entry which is preliminary data.</text>
</comment>
<dbReference type="EC" id="2.1.1.72" evidence="1"/>
<feature type="domain" description="Type ISP restriction-modification enzyme LLaBIII C-terminal specificity" evidence="8">
    <location>
        <begin position="802"/>
        <end position="1082"/>
    </location>
</feature>
<evidence type="ECO:0000313" key="9">
    <source>
        <dbReference type="EMBL" id="MRD47438.1"/>
    </source>
</evidence>
<dbReference type="GO" id="GO:0032259">
    <property type="term" value="P:methylation"/>
    <property type="evidence" value="ECO:0007669"/>
    <property type="project" value="UniProtKB-KW"/>
</dbReference>
<keyword evidence="2" id="KW-0489">Methyltransferase</keyword>
<dbReference type="Proteomes" id="UP000487350">
    <property type="component" value="Unassembled WGS sequence"/>
</dbReference>
<evidence type="ECO:0000259" key="7">
    <source>
        <dbReference type="Pfam" id="PF07669"/>
    </source>
</evidence>
<evidence type="ECO:0000259" key="8">
    <source>
        <dbReference type="Pfam" id="PF18135"/>
    </source>
</evidence>
<dbReference type="GO" id="GO:0006304">
    <property type="term" value="P:DNA modification"/>
    <property type="evidence" value="ECO:0007669"/>
    <property type="project" value="InterPro"/>
</dbReference>
<dbReference type="InterPro" id="IPR011639">
    <property type="entry name" value="MethylTrfase_TaqI-like_dom"/>
</dbReference>
<dbReference type="InterPro" id="IPR041635">
    <property type="entry name" value="Type_ISP_LLaBIII_C"/>
</dbReference>
<dbReference type="OrthoDB" id="9804086at2"/>
<name>A0A844AYF2_9BURK</name>
<dbReference type="AlphaFoldDB" id="A0A844AYF2"/>
<dbReference type="Pfam" id="PF18135">
    <property type="entry name" value="Type_ISP_C"/>
    <property type="match status" value="1"/>
</dbReference>
<sequence>MATDHRATLADIKRFDQLVRYLKDPMGWPIESGDFEELTFEYTPEELGIDASNAAKIQEIKRLRPLSASQPWGIFFVKFEPKRLPVVALRRILSQVALKKRASANSAERAVWAADDLLFISNYGEGEGRQISFAHFSQPAARNDLPTLKVLGWDNLDTALHLDAVAMELTQHLSWPEDDTDATAWRQRWRSAFTLRHREVITTSMDLSIRLAELARAICERIKSALAIESARGPLTKLMTAFRESLVHDLDADGFADMYAQTIAYGLLSARIADPTRKTADDFAAHMRTSPFLRELMETFLHVGGRRGKAGGPGIDFDELGVSEVTALLDQANMEAVIRDFGDRNRQEDPVIHFYELFLTAYDKQKKIQRGVFYTPQPVVSYIVRSVHELLQTEFGLADGLADTTTWGEMQKEHPGLKLPPLTDESGEKRTISPDEPFVQILDPATGTATFLVEVIDLIYRTLKAKWEQQRLTNAKQMAMWNEYVPKHLLPRLHAFELMMAPYAIAHMKVGLKLAETGYRFGSEERARIYLTNALEKPDDKQAKLIGFDALAHEAEAVNEIKRLKRFTVIVGNPPYANYSANLSPDARRIVDKFRTFRGVLIRERNQLQFERNIQDDFVKFISIAQDLVGTSGAGVLGYITNGTMLASTSLRGMRENLAQQFGGLFELNLHGGGNEIITGVEDDENVFDIVQSVAIHVYFRSERGGPTEVRYADLIGRRSLKYGALASNSVKSMSWRQIEPDVENCSFTPQDEASSEIARRLDSAYVKFGAGIKTNRDAVAIGFDDAELLKSVKAFDGKLVSTKNAQASLYSLLYRPFDIRRIFYDQAVVASRSLPTMKHVIAGPNIGFVCSSTWTTPSRFSVGISRLMVEMKTGTHDRGTTFFPLYRYEAFMGGEDQQIHNLTSEFVQDWCATTQTRFVPIGHGDGRKTTGPEDVLFWFYGLFHSPEYRRRYCAALAQRFPIMLLTSNMELFRSLSRLGGELIALHLLESPKVSHLITKLVGGRQLAVEKISWSRETVWIDRAETVGFQGVREDVWNFHIGGYPVCEKWLKDRKGRTLTKDDLVHYQKVVVALTETIRLMAEIDKVIDQHGGWPAAFNATQQANDRPRVQAGTDVTPLTAKPPNAPPPVVHEPAPTEWLKSAAPKPQHLKGASTAQARSIPFHQEATDLLIRPEPS</sequence>
<dbReference type="GO" id="GO:0009007">
    <property type="term" value="F:site-specific DNA-methyltransferase (adenine-specific) activity"/>
    <property type="evidence" value="ECO:0007669"/>
    <property type="project" value="UniProtKB-EC"/>
</dbReference>
<dbReference type="Pfam" id="PF07669">
    <property type="entry name" value="Eco57I"/>
    <property type="match status" value="1"/>
</dbReference>
<gene>
    <name evidence="9" type="ORF">GHT07_09125</name>
</gene>
<feature type="region of interest" description="Disordered" evidence="6">
    <location>
        <begin position="1144"/>
        <end position="1177"/>
    </location>
</feature>
<keyword evidence="3" id="KW-0808">Transferase</keyword>
<comment type="catalytic activity">
    <reaction evidence="5">
        <text>a 2'-deoxyadenosine in DNA + S-adenosyl-L-methionine = an N(6)-methyl-2'-deoxyadenosine in DNA + S-adenosyl-L-homocysteine + H(+)</text>
        <dbReference type="Rhea" id="RHEA:15197"/>
        <dbReference type="Rhea" id="RHEA-COMP:12418"/>
        <dbReference type="Rhea" id="RHEA-COMP:12419"/>
        <dbReference type="ChEBI" id="CHEBI:15378"/>
        <dbReference type="ChEBI" id="CHEBI:57856"/>
        <dbReference type="ChEBI" id="CHEBI:59789"/>
        <dbReference type="ChEBI" id="CHEBI:90615"/>
        <dbReference type="ChEBI" id="CHEBI:90616"/>
        <dbReference type="EC" id="2.1.1.72"/>
    </reaction>
</comment>
<keyword evidence="10" id="KW-1185">Reference proteome</keyword>
<evidence type="ECO:0000256" key="4">
    <source>
        <dbReference type="ARBA" id="ARBA00022691"/>
    </source>
</evidence>
<feature type="domain" description="Type II methyltransferase M.TaqI-like" evidence="7">
    <location>
        <begin position="531"/>
        <end position="660"/>
    </location>
</feature>
<organism evidence="9 10">
    <name type="scientific">Caenimonas koreensis DSM 17982</name>
    <dbReference type="NCBI Taxonomy" id="1121255"/>
    <lineage>
        <taxon>Bacteria</taxon>
        <taxon>Pseudomonadati</taxon>
        <taxon>Pseudomonadota</taxon>
        <taxon>Betaproteobacteria</taxon>
        <taxon>Burkholderiales</taxon>
        <taxon>Comamonadaceae</taxon>
        <taxon>Caenimonas</taxon>
    </lineage>
</organism>
<dbReference type="InterPro" id="IPR029063">
    <property type="entry name" value="SAM-dependent_MTases_sf"/>
</dbReference>
<dbReference type="InterPro" id="IPR002052">
    <property type="entry name" value="DNA_methylase_N6_adenine_CS"/>
</dbReference>
<evidence type="ECO:0000256" key="1">
    <source>
        <dbReference type="ARBA" id="ARBA00011900"/>
    </source>
</evidence>
<evidence type="ECO:0000256" key="2">
    <source>
        <dbReference type="ARBA" id="ARBA00022603"/>
    </source>
</evidence>
<dbReference type="EMBL" id="WJBU01000008">
    <property type="protein sequence ID" value="MRD47438.1"/>
    <property type="molecule type" value="Genomic_DNA"/>
</dbReference>
<accession>A0A844AYF2</accession>
<proteinExistence type="predicted"/>
<dbReference type="PRINTS" id="PR00507">
    <property type="entry name" value="N12N6MTFRASE"/>
</dbReference>